<dbReference type="AlphaFoldDB" id="A0A397UBH1"/>
<reference evidence="1 2" key="1">
    <citation type="submission" date="2018-06" db="EMBL/GenBank/DDBJ databases">
        <title>Comparative genomics reveals the genomic features of Rhizophagus irregularis, R. cerebriforme, R. diaphanum and Gigaspora rosea, and their symbiotic lifestyle signature.</title>
        <authorList>
            <person name="Morin E."/>
            <person name="San Clemente H."/>
            <person name="Chen E.C.H."/>
            <person name="De La Providencia I."/>
            <person name="Hainaut M."/>
            <person name="Kuo A."/>
            <person name="Kohler A."/>
            <person name="Murat C."/>
            <person name="Tang N."/>
            <person name="Roy S."/>
            <person name="Loubradou J."/>
            <person name="Henrissat B."/>
            <person name="Grigoriev I.V."/>
            <person name="Corradi N."/>
            <person name="Roux C."/>
            <person name="Martin F.M."/>
        </authorList>
    </citation>
    <scope>NUCLEOTIDE SEQUENCE [LARGE SCALE GENOMIC DNA]</scope>
    <source>
        <strain evidence="1 2">DAOM 194757</strain>
    </source>
</reference>
<accession>A0A397UBH1</accession>
<evidence type="ECO:0000313" key="1">
    <source>
        <dbReference type="EMBL" id="RIB07630.1"/>
    </source>
</evidence>
<sequence>MSNSKSCMNCGTTGPTKFHSLKDKKWEEAENNSLIKVTWKKGGILCHNCYMNFVENQLQRGTKRVKVSVEAEEVEVTTMEEVTKKDVGTTTEDMGEVSMIDLVKTIEAMTRVFYEREHVKKDTSIYLYDELREVFQTNKSVENFLDQLDLIARPLERNKQTMDHSVGTTNEGLNTMASLGVTMTARAVDRKKKQVADAHEKYVENAFLKHSEKAFVLNIDDYHNIHVPQQSDSTSTSILAHMTTILTNPCSISSISQPMQEYLENYVIPIVADWPGQFFICKAIAHRVLLNNEIIPPFVTSFLPMMGPLHVSLNGRELVYKMNSFLFIDIYKGIFGKKKNLGKKPRPWRIDLILYIMRMVWLDISDIVYSKFGRSCKNIEFLYLTDLLSNLIPLVLDVYAVHHREDIFYWMEISHPMIDMITTHLASLSDSPVEIAHSIIRRRTPKFFTADKLQKEARFIFKKRENNTFRQHFVNSVKYPYSPKQLHMLSQKCAILLLETFAKIYQACHMYPLIINSFDGINTYKLHSLGYDITDRHLPRGFVTTRKPFTTILCDYLYCSCTNYTNFSNDEYLRDEVKKNVNAIKESITNKLGENEFIEERNEDMVEDDSDADTTTDDAAITANLFKNTKQLFLQL</sequence>
<evidence type="ECO:0000313" key="2">
    <source>
        <dbReference type="Proteomes" id="UP000266673"/>
    </source>
</evidence>
<dbReference type="EMBL" id="QKWP01001627">
    <property type="protein sequence ID" value="RIB07630.1"/>
    <property type="molecule type" value="Genomic_DNA"/>
</dbReference>
<gene>
    <name evidence="1" type="ORF">C2G38_2213909</name>
</gene>
<dbReference type="Proteomes" id="UP000266673">
    <property type="component" value="Unassembled WGS sequence"/>
</dbReference>
<comment type="caution">
    <text evidence="1">The sequence shown here is derived from an EMBL/GenBank/DDBJ whole genome shotgun (WGS) entry which is preliminary data.</text>
</comment>
<keyword evidence="2" id="KW-1185">Reference proteome</keyword>
<protein>
    <submittedName>
        <fullName evidence="1">Uncharacterized protein</fullName>
    </submittedName>
</protein>
<organism evidence="1 2">
    <name type="scientific">Gigaspora rosea</name>
    <dbReference type="NCBI Taxonomy" id="44941"/>
    <lineage>
        <taxon>Eukaryota</taxon>
        <taxon>Fungi</taxon>
        <taxon>Fungi incertae sedis</taxon>
        <taxon>Mucoromycota</taxon>
        <taxon>Glomeromycotina</taxon>
        <taxon>Glomeromycetes</taxon>
        <taxon>Diversisporales</taxon>
        <taxon>Gigasporaceae</taxon>
        <taxon>Gigaspora</taxon>
    </lineage>
</organism>
<proteinExistence type="predicted"/>
<name>A0A397UBH1_9GLOM</name>